<accession>A0A3A9B129</accession>
<keyword evidence="1" id="KW-0805">Transcription regulation</keyword>
<dbReference type="GO" id="GO:0003700">
    <property type="term" value="F:DNA-binding transcription factor activity"/>
    <property type="evidence" value="ECO:0007669"/>
    <property type="project" value="InterPro"/>
</dbReference>
<proteinExistence type="predicted"/>
<dbReference type="PANTHER" id="PTHR43280:SF2">
    <property type="entry name" value="HTH-TYPE TRANSCRIPTIONAL REGULATOR EXSA"/>
    <property type="match status" value="1"/>
</dbReference>
<dbReference type="InterPro" id="IPR020449">
    <property type="entry name" value="Tscrpt_reg_AraC-type_HTH"/>
</dbReference>
<dbReference type="InterPro" id="IPR018062">
    <property type="entry name" value="HTH_AraC-typ_CS"/>
</dbReference>
<dbReference type="PANTHER" id="PTHR43280">
    <property type="entry name" value="ARAC-FAMILY TRANSCRIPTIONAL REGULATOR"/>
    <property type="match status" value="1"/>
</dbReference>
<reference evidence="5 6" key="1">
    <citation type="submission" date="2018-09" db="EMBL/GenBank/DDBJ databases">
        <title>Murine metabolic-syndrome-specific gut microbial biobank.</title>
        <authorList>
            <person name="Liu C."/>
        </authorList>
    </citation>
    <scope>NUCLEOTIDE SEQUENCE [LARGE SCALE GENOMIC DNA]</scope>
    <source>
        <strain evidence="5 6">0.1xD8-82</strain>
    </source>
</reference>
<dbReference type="Pfam" id="PF02311">
    <property type="entry name" value="AraC_binding"/>
    <property type="match status" value="1"/>
</dbReference>
<evidence type="ECO:0000313" key="6">
    <source>
        <dbReference type="Proteomes" id="UP000280696"/>
    </source>
</evidence>
<feature type="domain" description="HTH araC/xylS-type" evidence="4">
    <location>
        <begin position="184"/>
        <end position="282"/>
    </location>
</feature>
<dbReference type="InterPro" id="IPR037923">
    <property type="entry name" value="HTH-like"/>
</dbReference>
<evidence type="ECO:0000313" key="5">
    <source>
        <dbReference type="EMBL" id="RKI93146.1"/>
    </source>
</evidence>
<dbReference type="PROSITE" id="PS01124">
    <property type="entry name" value="HTH_ARAC_FAMILY_2"/>
    <property type="match status" value="1"/>
</dbReference>
<evidence type="ECO:0000256" key="3">
    <source>
        <dbReference type="ARBA" id="ARBA00023163"/>
    </source>
</evidence>
<sequence length="287" mass="34045">MYSNTGYLYDADIETEDLAHSLTVLSCGIYRLSHQPVMPTLRPKGRKDYQLLYIFSGKAYFTFHSYSKKEVEIPAGHMILYRPGQRQEYCYYAKDNPEVCWIHFSGSQTAEILDKIGFFNSNTLFCGISFQYPELFRRMILELQLKRPCFEDLLVFYLEQLFTEIHRSQLEFSAEKYRNQKEMEATVHFFNEFFTQTISIEKYARDHHMSISWFIRSFKHYMGMTPMQYITSIRINKAKELLKNTSCSVQEISSLVGYENPLYFSRIFRKHTGNSPSQYRKELAGQR</sequence>
<evidence type="ECO:0000259" key="4">
    <source>
        <dbReference type="PROSITE" id="PS01124"/>
    </source>
</evidence>
<keyword evidence="2" id="KW-0238">DNA-binding</keyword>
<dbReference type="PRINTS" id="PR00032">
    <property type="entry name" value="HTHARAC"/>
</dbReference>
<dbReference type="OrthoDB" id="9782911at2"/>
<dbReference type="Proteomes" id="UP000280696">
    <property type="component" value="Unassembled WGS sequence"/>
</dbReference>
<keyword evidence="6" id="KW-1185">Reference proteome</keyword>
<organism evidence="5 6">
    <name type="scientific">Parablautia intestinalis</name>
    <dbReference type="NCBI Taxonomy" id="2320100"/>
    <lineage>
        <taxon>Bacteria</taxon>
        <taxon>Bacillati</taxon>
        <taxon>Bacillota</taxon>
        <taxon>Clostridia</taxon>
        <taxon>Lachnospirales</taxon>
        <taxon>Lachnospiraceae</taxon>
        <taxon>Parablautia</taxon>
    </lineage>
</organism>
<dbReference type="SUPFAM" id="SSF51215">
    <property type="entry name" value="Regulatory protein AraC"/>
    <property type="match status" value="1"/>
</dbReference>
<dbReference type="EMBL" id="RAYQ01000003">
    <property type="protein sequence ID" value="RKI93146.1"/>
    <property type="molecule type" value="Genomic_DNA"/>
</dbReference>
<dbReference type="SUPFAM" id="SSF46689">
    <property type="entry name" value="Homeodomain-like"/>
    <property type="match status" value="2"/>
</dbReference>
<dbReference type="Gene3D" id="1.10.10.60">
    <property type="entry name" value="Homeodomain-like"/>
    <property type="match status" value="2"/>
</dbReference>
<dbReference type="GO" id="GO:0043565">
    <property type="term" value="F:sequence-specific DNA binding"/>
    <property type="evidence" value="ECO:0007669"/>
    <property type="project" value="InterPro"/>
</dbReference>
<dbReference type="InterPro" id="IPR009057">
    <property type="entry name" value="Homeodomain-like_sf"/>
</dbReference>
<evidence type="ECO:0000256" key="2">
    <source>
        <dbReference type="ARBA" id="ARBA00023125"/>
    </source>
</evidence>
<dbReference type="AlphaFoldDB" id="A0A3A9B129"/>
<protein>
    <submittedName>
        <fullName evidence="5">AraC family transcriptional regulator</fullName>
    </submittedName>
</protein>
<dbReference type="Gene3D" id="2.60.120.280">
    <property type="entry name" value="Regulatory protein AraC"/>
    <property type="match status" value="1"/>
</dbReference>
<dbReference type="InterPro" id="IPR003313">
    <property type="entry name" value="AraC-bd"/>
</dbReference>
<dbReference type="SMART" id="SM00342">
    <property type="entry name" value="HTH_ARAC"/>
    <property type="match status" value="1"/>
</dbReference>
<evidence type="ECO:0000256" key="1">
    <source>
        <dbReference type="ARBA" id="ARBA00023015"/>
    </source>
</evidence>
<name>A0A3A9B129_9FIRM</name>
<dbReference type="InterPro" id="IPR018060">
    <property type="entry name" value="HTH_AraC"/>
</dbReference>
<dbReference type="RefSeq" id="WP_120467008.1">
    <property type="nucleotide sequence ID" value="NZ_RAYQ01000003.1"/>
</dbReference>
<comment type="caution">
    <text evidence="5">The sequence shown here is derived from an EMBL/GenBank/DDBJ whole genome shotgun (WGS) entry which is preliminary data.</text>
</comment>
<dbReference type="Pfam" id="PF12833">
    <property type="entry name" value="HTH_18"/>
    <property type="match status" value="1"/>
</dbReference>
<gene>
    <name evidence="5" type="ORF">D7V94_03970</name>
</gene>
<dbReference type="PROSITE" id="PS00041">
    <property type="entry name" value="HTH_ARAC_FAMILY_1"/>
    <property type="match status" value="1"/>
</dbReference>
<keyword evidence="3" id="KW-0804">Transcription</keyword>